<evidence type="ECO:0000259" key="1">
    <source>
        <dbReference type="Pfam" id="PF14581"/>
    </source>
</evidence>
<dbReference type="EMBL" id="RJNZ01000021">
    <property type="protein sequence ID" value="RSI89372.1"/>
    <property type="molecule type" value="Genomic_DNA"/>
</dbReference>
<dbReference type="InterPro" id="IPR027945">
    <property type="entry name" value="SseB_C"/>
</dbReference>
<dbReference type="RefSeq" id="WP_125453327.1">
    <property type="nucleotide sequence ID" value="NZ_RJNZ01000021.1"/>
</dbReference>
<proteinExistence type="predicted"/>
<protein>
    <recommendedName>
        <fullName evidence="1">SseB protein C-terminal domain-containing protein</fullName>
    </recommendedName>
</protein>
<name>A0A3R9JGM9_STRMT</name>
<sequence>MDNRLIDLIMNLRICYDKSIEIQLFKELLKIKFLCPISIDDQQNLTINSVVDSNDLSFLPLYIKETDIKGKDRELEYLEISIENATDLLIRLKNFSGVSINPRTTNFNIRLDDLKNIIEAFSEDSVEIISEISNEPISEKLEEFDDIFNKFKVIDRVFLLKIRKATETNFHWLFVIDCLDFNLIIAQFSSEISSLFPKNEIIDFLPLKTHFSYDVTRDVLPIYKRCL</sequence>
<dbReference type="Proteomes" id="UP000267870">
    <property type="component" value="Unassembled WGS sequence"/>
</dbReference>
<gene>
    <name evidence="2" type="ORF">D8845_09605</name>
</gene>
<reference evidence="2 3" key="1">
    <citation type="submission" date="2018-11" db="EMBL/GenBank/DDBJ databases">
        <title>Species Designations Belie Phenotypic and Genotypic Heterogeneity in Oral Streptococci.</title>
        <authorList>
            <person name="Velsko I."/>
        </authorList>
    </citation>
    <scope>NUCLEOTIDE SEQUENCE [LARGE SCALE GENOMIC DNA]</scope>
    <source>
        <strain evidence="2 3">BCC55</strain>
    </source>
</reference>
<comment type="caution">
    <text evidence="2">The sequence shown here is derived from an EMBL/GenBank/DDBJ whole genome shotgun (WGS) entry which is preliminary data.</text>
</comment>
<organism evidence="2 3">
    <name type="scientific">Streptococcus mitis</name>
    <dbReference type="NCBI Taxonomy" id="28037"/>
    <lineage>
        <taxon>Bacteria</taxon>
        <taxon>Bacillati</taxon>
        <taxon>Bacillota</taxon>
        <taxon>Bacilli</taxon>
        <taxon>Lactobacillales</taxon>
        <taxon>Streptococcaceae</taxon>
        <taxon>Streptococcus</taxon>
        <taxon>Streptococcus mitis group</taxon>
    </lineage>
</organism>
<dbReference type="AlphaFoldDB" id="A0A3R9JGM9"/>
<evidence type="ECO:0000313" key="2">
    <source>
        <dbReference type="EMBL" id="RSI89372.1"/>
    </source>
</evidence>
<dbReference type="Pfam" id="PF14581">
    <property type="entry name" value="SseB_C"/>
    <property type="match status" value="1"/>
</dbReference>
<accession>A0A3R9JGM9</accession>
<evidence type="ECO:0000313" key="3">
    <source>
        <dbReference type="Proteomes" id="UP000267870"/>
    </source>
</evidence>
<feature type="domain" description="SseB protein C-terminal" evidence="1">
    <location>
        <begin position="134"/>
        <end position="225"/>
    </location>
</feature>